<proteinExistence type="predicted"/>
<dbReference type="GO" id="GO:0005829">
    <property type="term" value="C:cytosol"/>
    <property type="evidence" value="ECO:0007669"/>
    <property type="project" value="TreeGrafter"/>
</dbReference>
<reference evidence="3" key="1">
    <citation type="journal article" date="2014" name="Front. Microbiol.">
        <title>High frequency of phylogenetically diverse reductive dehalogenase-homologous genes in deep subseafloor sedimentary metagenomes.</title>
        <authorList>
            <person name="Kawai M."/>
            <person name="Futagami T."/>
            <person name="Toyoda A."/>
            <person name="Takaki Y."/>
            <person name="Nishi S."/>
            <person name="Hori S."/>
            <person name="Arai W."/>
            <person name="Tsubouchi T."/>
            <person name="Morono Y."/>
            <person name="Uchiyama I."/>
            <person name="Ito T."/>
            <person name="Fujiyama A."/>
            <person name="Inagaki F."/>
            <person name="Takami H."/>
        </authorList>
    </citation>
    <scope>NUCLEOTIDE SEQUENCE</scope>
    <source>
        <strain evidence="3">Expedition CK06-06</strain>
    </source>
</reference>
<accession>X1N1A9</accession>
<dbReference type="EMBL" id="BARV01013170">
    <property type="protein sequence ID" value="GAI12389.1"/>
    <property type="molecule type" value="Genomic_DNA"/>
</dbReference>
<dbReference type="PANTHER" id="PTHR30308">
    <property type="entry name" value="TMRNA-BINDING COMPONENT OF TRANS-TRANSLATION TAGGING COMPLEX"/>
    <property type="match status" value="1"/>
</dbReference>
<dbReference type="SUPFAM" id="SSF74982">
    <property type="entry name" value="Small protein B (SmpB)"/>
    <property type="match status" value="1"/>
</dbReference>
<evidence type="ECO:0000256" key="1">
    <source>
        <dbReference type="ARBA" id="ARBA00022490"/>
    </source>
</evidence>
<gene>
    <name evidence="3" type="ORF">S06H3_23966</name>
</gene>
<sequence>MTLIPLRLYTKNGKIKLEFGIAKGKKKADKRELIKKREIQREIAKALKKF</sequence>
<organism evidence="3">
    <name type="scientific">marine sediment metagenome</name>
    <dbReference type="NCBI Taxonomy" id="412755"/>
    <lineage>
        <taxon>unclassified sequences</taxon>
        <taxon>metagenomes</taxon>
        <taxon>ecological metagenomes</taxon>
    </lineage>
</organism>
<protein>
    <recommendedName>
        <fullName evidence="4">SsrA-binding protein</fullName>
    </recommendedName>
</protein>
<dbReference type="InterPro" id="IPR000037">
    <property type="entry name" value="SsrA-bd_prot"/>
</dbReference>
<dbReference type="GO" id="GO:0003723">
    <property type="term" value="F:RNA binding"/>
    <property type="evidence" value="ECO:0007669"/>
    <property type="project" value="UniProtKB-KW"/>
</dbReference>
<dbReference type="AlphaFoldDB" id="X1N1A9"/>
<dbReference type="Pfam" id="PF01668">
    <property type="entry name" value="SmpB"/>
    <property type="match status" value="1"/>
</dbReference>
<evidence type="ECO:0008006" key="4">
    <source>
        <dbReference type="Google" id="ProtNLM"/>
    </source>
</evidence>
<dbReference type="Gene3D" id="2.40.280.10">
    <property type="match status" value="1"/>
</dbReference>
<dbReference type="PANTHER" id="PTHR30308:SF2">
    <property type="entry name" value="SSRA-BINDING PROTEIN"/>
    <property type="match status" value="1"/>
</dbReference>
<dbReference type="GO" id="GO:0070930">
    <property type="term" value="P:trans-translation-dependent protein tagging"/>
    <property type="evidence" value="ECO:0007669"/>
    <property type="project" value="TreeGrafter"/>
</dbReference>
<evidence type="ECO:0000256" key="2">
    <source>
        <dbReference type="ARBA" id="ARBA00022884"/>
    </source>
</evidence>
<keyword evidence="2" id="KW-0694">RNA-binding</keyword>
<dbReference type="InterPro" id="IPR023620">
    <property type="entry name" value="SmpB"/>
</dbReference>
<evidence type="ECO:0000313" key="3">
    <source>
        <dbReference type="EMBL" id="GAI12389.1"/>
    </source>
</evidence>
<keyword evidence="1" id="KW-0963">Cytoplasm</keyword>
<comment type="caution">
    <text evidence="3">The sequence shown here is derived from an EMBL/GenBank/DDBJ whole genome shotgun (WGS) entry which is preliminary data.</text>
</comment>
<name>X1N1A9_9ZZZZ</name>